<keyword evidence="5" id="KW-0560">Oxidoreductase</keyword>
<dbReference type="Gene3D" id="3.40.30.120">
    <property type="match status" value="1"/>
</dbReference>
<evidence type="ECO:0000313" key="6">
    <source>
        <dbReference type="Proteomes" id="UP001217485"/>
    </source>
</evidence>
<dbReference type="EMBL" id="JAQNDK010000004">
    <property type="protein sequence ID" value="MDC0682820.1"/>
    <property type="molecule type" value="Genomic_DNA"/>
</dbReference>
<dbReference type="InterPro" id="IPR002938">
    <property type="entry name" value="FAD-bd"/>
</dbReference>
<dbReference type="Proteomes" id="UP001217485">
    <property type="component" value="Unassembled WGS sequence"/>
</dbReference>
<dbReference type="PANTHER" id="PTHR43004:SF19">
    <property type="entry name" value="BINDING MONOOXYGENASE, PUTATIVE (JCVI)-RELATED"/>
    <property type="match status" value="1"/>
</dbReference>
<accession>A0ABT5C8V2</accession>
<proteinExistence type="predicted"/>
<evidence type="ECO:0000313" key="5">
    <source>
        <dbReference type="EMBL" id="MDC0682820.1"/>
    </source>
</evidence>
<dbReference type="SUPFAM" id="SSF51905">
    <property type="entry name" value="FAD/NAD(P)-binding domain"/>
    <property type="match status" value="1"/>
</dbReference>
<name>A0ABT5C8V2_9BACT</name>
<sequence length="501" mass="54385">MSVQNDVVVVGGGPVGMLLASELALAKVRVRVLEQRRTRTEQSRALTVHPRSLEILDQRGIVDRFQRRGVPMPAGHFAWLDTSLDFSRLDTRHPYTLWLAQAQTEALLEERARELGAEIQRGYSVVEVTESEGEVALRVEGPEGQVEERARYVVGCDGARSAVRRSSGIGFPGTETTVTAILGDVELDEPPARPFRHTCSRGSVLAAPLPPGDHEGVYRFVVFDPERAHVPTSEPVTLGELESGVARIVGRGFGMRDPRWLSRFGNATRVAERYRRGRVLLAGDAAHIHFPAGGQGLNVGLQDAMNLGWKLAAEVNGWAPPRLLDSYHDERHPVGLAVGRNTEVQTKLGDVSEAGLALRKMMSDLLAMEPVNRRISELVSALDVAYPPGDTAAAHPWVGRRAPDRALVTDRGAARLYELLPTGRFVLLDLTGAVDLREAGAAWSDRVDVVRATAAPESDLAALDALLVRPDGHVAWASDAARRATCLADLRGALESWCGPA</sequence>
<keyword evidence="3" id="KW-0274">FAD</keyword>
<evidence type="ECO:0000256" key="2">
    <source>
        <dbReference type="ARBA" id="ARBA00022630"/>
    </source>
</evidence>
<keyword evidence="5" id="KW-0503">Monooxygenase</keyword>
<keyword evidence="2" id="KW-0285">Flavoprotein</keyword>
<dbReference type="Gene3D" id="3.30.70.2450">
    <property type="match status" value="1"/>
</dbReference>
<protein>
    <submittedName>
        <fullName evidence="5">FAD-dependent monooxygenase</fullName>
    </submittedName>
</protein>
<organism evidence="5 6">
    <name type="scientific">Sorangium atrum</name>
    <dbReference type="NCBI Taxonomy" id="2995308"/>
    <lineage>
        <taxon>Bacteria</taxon>
        <taxon>Pseudomonadati</taxon>
        <taxon>Myxococcota</taxon>
        <taxon>Polyangia</taxon>
        <taxon>Polyangiales</taxon>
        <taxon>Polyangiaceae</taxon>
        <taxon>Sorangium</taxon>
    </lineage>
</organism>
<evidence type="ECO:0000256" key="1">
    <source>
        <dbReference type="ARBA" id="ARBA00001974"/>
    </source>
</evidence>
<gene>
    <name evidence="5" type="ORF">POL72_34155</name>
</gene>
<feature type="domain" description="FAD-binding" evidence="4">
    <location>
        <begin position="6"/>
        <end position="341"/>
    </location>
</feature>
<dbReference type="GO" id="GO:0004497">
    <property type="term" value="F:monooxygenase activity"/>
    <property type="evidence" value="ECO:0007669"/>
    <property type="project" value="UniProtKB-KW"/>
</dbReference>
<comment type="caution">
    <text evidence="5">The sequence shown here is derived from an EMBL/GenBank/DDBJ whole genome shotgun (WGS) entry which is preliminary data.</text>
</comment>
<dbReference type="InterPro" id="IPR036188">
    <property type="entry name" value="FAD/NAD-bd_sf"/>
</dbReference>
<reference evidence="5 6" key="1">
    <citation type="submission" date="2023-01" db="EMBL/GenBank/DDBJ databases">
        <title>Minimal conservation of predation-associated metabolite biosynthetic gene clusters underscores biosynthetic potential of Myxococcota including descriptions for ten novel species: Archangium lansinium sp. nov., Myxococcus landrumus sp. nov., Nannocystis bai.</title>
        <authorList>
            <person name="Ahearne A."/>
            <person name="Stevens C."/>
            <person name="Dowd S."/>
        </authorList>
    </citation>
    <scope>NUCLEOTIDE SEQUENCE [LARGE SCALE GENOMIC DNA]</scope>
    <source>
        <strain evidence="5 6">WIWO2</strain>
    </source>
</reference>
<dbReference type="RefSeq" id="WP_272100973.1">
    <property type="nucleotide sequence ID" value="NZ_JAQNDK010000004.1"/>
</dbReference>
<dbReference type="Gene3D" id="3.50.50.60">
    <property type="entry name" value="FAD/NAD(P)-binding domain"/>
    <property type="match status" value="1"/>
</dbReference>
<evidence type="ECO:0000256" key="3">
    <source>
        <dbReference type="ARBA" id="ARBA00022827"/>
    </source>
</evidence>
<dbReference type="InterPro" id="IPR050641">
    <property type="entry name" value="RIFMO-like"/>
</dbReference>
<evidence type="ECO:0000259" key="4">
    <source>
        <dbReference type="Pfam" id="PF01494"/>
    </source>
</evidence>
<keyword evidence="6" id="KW-1185">Reference proteome</keyword>
<dbReference type="PANTHER" id="PTHR43004">
    <property type="entry name" value="TRK SYSTEM POTASSIUM UPTAKE PROTEIN"/>
    <property type="match status" value="1"/>
</dbReference>
<comment type="cofactor">
    <cofactor evidence="1">
        <name>FAD</name>
        <dbReference type="ChEBI" id="CHEBI:57692"/>
    </cofactor>
</comment>
<dbReference type="Pfam" id="PF21274">
    <property type="entry name" value="Rng_hyd_C"/>
    <property type="match status" value="1"/>
</dbReference>
<dbReference type="PRINTS" id="PR00420">
    <property type="entry name" value="RNGMNOXGNASE"/>
</dbReference>
<dbReference type="Pfam" id="PF01494">
    <property type="entry name" value="FAD_binding_3"/>
    <property type="match status" value="1"/>
</dbReference>